<evidence type="ECO:0000256" key="1">
    <source>
        <dbReference type="SAM" id="MobiDB-lite"/>
    </source>
</evidence>
<proteinExistence type="predicted"/>
<name>A0A5J5C7N5_9ASTE</name>
<feature type="region of interest" description="Disordered" evidence="1">
    <location>
        <begin position="179"/>
        <end position="200"/>
    </location>
</feature>
<reference evidence="2 3" key="1">
    <citation type="submission" date="2019-09" db="EMBL/GenBank/DDBJ databases">
        <title>A chromosome-level genome assembly of the Chinese tupelo Nyssa sinensis.</title>
        <authorList>
            <person name="Yang X."/>
            <person name="Kang M."/>
            <person name="Yang Y."/>
            <person name="Xiong H."/>
            <person name="Wang M."/>
            <person name="Zhang Z."/>
            <person name="Wang Z."/>
            <person name="Wu H."/>
            <person name="Ma T."/>
            <person name="Liu J."/>
            <person name="Xi Z."/>
        </authorList>
    </citation>
    <scope>NUCLEOTIDE SEQUENCE [LARGE SCALE GENOMIC DNA]</scope>
    <source>
        <strain evidence="2">J267</strain>
        <tissue evidence="2">Leaf</tissue>
    </source>
</reference>
<organism evidence="2 3">
    <name type="scientific">Nyssa sinensis</name>
    <dbReference type="NCBI Taxonomy" id="561372"/>
    <lineage>
        <taxon>Eukaryota</taxon>
        <taxon>Viridiplantae</taxon>
        <taxon>Streptophyta</taxon>
        <taxon>Embryophyta</taxon>
        <taxon>Tracheophyta</taxon>
        <taxon>Spermatophyta</taxon>
        <taxon>Magnoliopsida</taxon>
        <taxon>eudicotyledons</taxon>
        <taxon>Gunneridae</taxon>
        <taxon>Pentapetalae</taxon>
        <taxon>asterids</taxon>
        <taxon>Cornales</taxon>
        <taxon>Nyssaceae</taxon>
        <taxon>Nyssa</taxon>
    </lineage>
</organism>
<dbReference type="EMBL" id="CM018031">
    <property type="protein sequence ID" value="KAA8549990.1"/>
    <property type="molecule type" value="Genomic_DNA"/>
</dbReference>
<protein>
    <submittedName>
        <fullName evidence="2">Uncharacterized protein</fullName>
    </submittedName>
</protein>
<keyword evidence="3" id="KW-1185">Reference proteome</keyword>
<dbReference type="Proteomes" id="UP000325577">
    <property type="component" value="Linkage Group LG0"/>
</dbReference>
<evidence type="ECO:0000313" key="3">
    <source>
        <dbReference type="Proteomes" id="UP000325577"/>
    </source>
</evidence>
<evidence type="ECO:0000313" key="2">
    <source>
        <dbReference type="EMBL" id="KAA8549990.1"/>
    </source>
</evidence>
<gene>
    <name evidence="2" type="ORF">F0562_001653</name>
</gene>
<dbReference type="AlphaFoldDB" id="A0A5J5C7N5"/>
<accession>A0A5J5C7N5</accession>
<sequence length="200" mass="22677">MLSTKISKLVLKVRILFHPNTFFSSISFYILVISNQEEEIPKLNASNSIESKGDFGESNNEVNNVKVDDASELRDPEASHFTLDSLHMLKVTYKILATVAYRANLQAQINLSIVEITVSEATTRLRFEIMVAQVTIVKEHIDKILKLGRRLASDDYNFCLKKMAKACPEVDIELLDQIEVSDDESREYEDDEDPNDSTTS</sequence>